<sequence length="393" mass="43665">MCAMSVLIVEDHHFQREYLKSLFKAEGVNRIEIAADGHEALQWLDKRDFDLVLSDLMMPELDGVQFIQQLSLSKRPPRLALMSSSSRRMLGSACTVAEMLGIEVIDTISKPAMPASIRSLIDKCAAPRAVPESAPAPVLVFNRQQLQEALEQGQFKAWFQPKKALRSGRIASAEALVRWEHPALGTLLPGQFLSQMVDAGLEEALLFCMIEQTVEAQFNWQNSGFRIPVSINLPTHLLNDPTLPDRLHECVLRLNGMPSRLCFELTECSMTELLSHYIAGVCRLRMKGFGLAQDDFGQGFSSFYNLVKTPFTELKIDRALIANCEHEESTAAALKSIIALGQHLGLEVVAEGVENHAQLALLRQFECDAVQGFLISKAVSKESFSALLQQEGR</sequence>
<dbReference type="RefSeq" id="WP_124323089.1">
    <property type="nucleotide sequence ID" value="NZ_CP027753.1"/>
</dbReference>
<dbReference type="InterPro" id="IPR001633">
    <property type="entry name" value="EAL_dom"/>
</dbReference>
<dbReference type="SMART" id="SM00052">
    <property type="entry name" value="EAL"/>
    <property type="match status" value="1"/>
</dbReference>
<dbReference type="SUPFAM" id="SSF141868">
    <property type="entry name" value="EAL domain-like"/>
    <property type="match status" value="1"/>
</dbReference>
<dbReference type="GO" id="GO:0071111">
    <property type="term" value="F:cyclic-guanylate-specific phosphodiesterase activity"/>
    <property type="evidence" value="ECO:0007669"/>
    <property type="project" value="InterPro"/>
</dbReference>
<keyword evidence="1" id="KW-0597">Phosphoprotein</keyword>
<evidence type="ECO:0000259" key="2">
    <source>
        <dbReference type="PROSITE" id="PS50110"/>
    </source>
</evidence>
<evidence type="ECO:0000256" key="1">
    <source>
        <dbReference type="PROSITE-ProRule" id="PRU00169"/>
    </source>
</evidence>
<dbReference type="InterPro" id="IPR001789">
    <property type="entry name" value="Sig_transdc_resp-reg_receiver"/>
</dbReference>
<accession>A0A3G7TRW5</accession>
<feature type="modified residue" description="4-aspartylphosphate" evidence="1">
    <location>
        <position position="55"/>
    </location>
</feature>
<dbReference type="Gene3D" id="3.20.20.450">
    <property type="entry name" value="EAL domain"/>
    <property type="match status" value="1"/>
</dbReference>
<organism evidence="4 5">
    <name type="scientific">Pseudomonas chlororaphis</name>
    <dbReference type="NCBI Taxonomy" id="587753"/>
    <lineage>
        <taxon>Bacteria</taxon>
        <taxon>Pseudomonadati</taxon>
        <taxon>Pseudomonadota</taxon>
        <taxon>Gammaproteobacteria</taxon>
        <taxon>Pseudomonadales</taxon>
        <taxon>Pseudomonadaceae</taxon>
        <taxon>Pseudomonas</taxon>
    </lineage>
</organism>
<dbReference type="PANTHER" id="PTHR33121:SF70">
    <property type="entry name" value="SIGNALING PROTEIN YKOW"/>
    <property type="match status" value="1"/>
</dbReference>
<protein>
    <submittedName>
        <fullName evidence="4">Two-component system response regulator protein</fullName>
    </submittedName>
</protein>
<dbReference type="InterPro" id="IPR011006">
    <property type="entry name" value="CheY-like_superfamily"/>
</dbReference>
<evidence type="ECO:0000313" key="4">
    <source>
        <dbReference type="EMBL" id="AZE49631.1"/>
    </source>
</evidence>
<dbReference type="AlphaFoldDB" id="A0A3G7TRW5"/>
<dbReference type="SUPFAM" id="SSF52172">
    <property type="entry name" value="CheY-like"/>
    <property type="match status" value="1"/>
</dbReference>
<dbReference type="Gene3D" id="3.40.50.2300">
    <property type="match status" value="1"/>
</dbReference>
<dbReference type="InterPro" id="IPR035919">
    <property type="entry name" value="EAL_sf"/>
</dbReference>
<dbReference type="CDD" id="cd01948">
    <property type="entry name" value="EAL"/>
    <property type="match status" value="1"/>
</dbReference>
<dbReference type="PROSITE" id="PS50110">
    <property type="entry name" value="RESPONSE_REGULATORY"/>
    <property type="match status" value="1"/>
</dbReference>
<feature type="domain" description="Response regulatory" evidence="2">
    <location>
        <begin position="5"/>
        <end position="125"/>
    </location>
</feature>
<proteinExistence type="predicted"/>
<reference evidence="4 5" key="1">
    <citation type="submission" date="2018-03" db="EMBL/GenBank/DDBJ databases">
        <title>Diversity of phytobeneficial traits revealed by whole-genome analysis of worldwide-isolated phenazine-producing Pseudomonas spp.</title>
        <authorList>
            <person name="Biessy A."/>
            <person name="Novinscak A."/>
            <person name="Blom J."/>
            <person name="Leger G."/>
            <person name="Thomashow L.S."/>
            <person name="Cazorla F.M."/>
            <person name="Josic D."/>
            <person name="Filion M."/>
        </authorList>
    </citation>
    <scope>NUCLEOTIDE SEQUENCE [LARGE SCALE GENOMIC DNA]</scope>
    <source>
        <strain evidence="4 5">B25</strain>
    </source>
</reference>
<dbReference type="PROSITE" id="PS50883">
    <property type="entry name" value="EAL"/>
    <property type="match status" value="1"/>
</dbReference>
<gene>
    <name evidence="4" type="ORF">C4K04_3962</name>
</gene>
<evidence type="ECO:0000259" key="3">
    <source>
        <dbReference type="PROSITE" id="PS50883"/>
    </source>
</evidence>
<dbReference type="Pfam" id="PF00563">
    <property type="entry name" value="EAL"/>
    <property type="match status" value="1"/>
</dbReference>
<dbReference type="Pfam" id="PF00072">
    <property type="entry name" value="Response_reg"/>
    <property type="match status" value="1"/>
</dbReference>
<dbReference type="EMBL" id="CP027753">
    <property type="protein sequence ID" value="AZE49631.1"/>
    <property type="molecule type" value="Genomic_DNA"/>
</dbReference>
<dbReference type="SMART" id="SM00448">
    <property type="entry name" value="REC"/>
    <property type="match status" value="1"/>
</dbReference>
<dbReference type="GO" id="GO:0000160">
    <property type="term" value="P:phosphorelay signal transduction system"/>
    <property type="evidence" value="ECO:0007669"/>
    <property type="project" value="InterPro"/>
</dbReference>
<feature type="domain" description="EAL" evidence="3">
    <location>
        <begin position="139"/>
        <end position="392"/>
    </location>
</feature>
<dbReference type="Proteomes" id="UP000268048">
    <property type="component" value="Chromosome"/>
</dbReference>
<dbReference type="CDD" id="cd00156">
    <property type="entry name" value="REC"/>
    <property type="match status" value="1"/>
</dbReference>
<dbReference type="PANTHER" id="PTHR33121">
    <property type="entry name" value="CYCLIC DI-GMP PHOSPHODIESTERASE PDEF"/>
    <property type="match status" value="1"/>
</dbReference>
<dbReference type="InterPro" id="IPR050706">
    <property type="entry name" value="Cyclic-di-GMP_PDE-like"/>
</dbReference>
<evidence type="ECO:0000313" key="5">
    <source>
        <dbReference type="Proteomes" id="UP000268048"/>
    </source>
</evidence>
<name>A0A3G7TRW5_9PSED</name>